<dbReference type="OrthoDB" id="5450317at2"/>
<sequence>MTAPASASGRQRLFDAHLHIVDPAHPLVENQGYLPEPFTVADYRARTASLGEVGVEVAGGAVVSGSFQAFDQGYLVAALEALGPGFVGVTQIPADTPDAEVLRLHEAGVRAVRFNVQRGGSAPLDDVDRLARRVHDLAGWHAEFYLDARALPDLVARILALPAASVDHLGLHADGLPHLLRLVEGGVKVKATGFGRVQLDPAAASRAVLDVDPTALMVGTDLPSTRAPRPFRDTDLALLRAVLDPSEVDAVVWGNAAAFYRV</sequence>
<dbReference type="PANTHER" id="PTHR35563">
    <property type="entry name" value="BARREL METAL-DEPENDENT HYDROLASE, PUTATIVE (AFU_ORTHOLOGUE AFUA_1G16240)-RELATED"/>
    <property type="match status" value="1"/>
</dbReference>
<reference evidence="2 3" key="1">
    <citation type="submission" date="2020-08" db="EMBL/GenBank/DDBJ databases">
        <title>Sequencing the genomes of 1000 actinobacteria strains.</title>
        <authorList>
            <person name="Klenk H.-P."/>
        </authorList>
    </citation>
    <scope>NUCLEOTIDE SEQUENCE [LARGE SCALE GENOMIC DNA]</scope>
    <source>
        <strain evidence="2 3">DSM 19079</strain>
    </source>
</reference>
<dbReference type="Proteomes" id="UP000560081">
    <property type="component" value="Unassembled WGS sequence"/>
</dbReference>
<dbReference type="RefSeq" id="WP_135030609.1">
    <property type="nucleotide sequence ID" value="NZ_BMLA01000007.1"/>
</dbReference>
<dbReference type="InterPro" id="IPR032466">
    <property type="entry name" value="Metal_Hydrolase"/>
</dbReference>
<protein>
    <submittedName>
        <fullName evidence="2">Putative TIM-barrel fold metal-dependent hydrolase</fullName>
    </submittedName>
</protein>
<dbReference type="GO" id="GO:0016787">
    <property type="term" value="F:hydrolase activity"/>
    <property type="evidence" value="ECO:0007669"/>
    <property type="project" value="UniProtKB-KW"/>
</dbReference>
<organism evidence="2 3">
    <name type="scientific">Micrococcus flavus</name>
    <dbReference type="NCBI Taxonomy" id="384602"/>
    <lineage>
        <taxon>Bacteria</taxon>
        <taxon>Bacillati</taxon>
        <taxon>Actinomycetota</taxon>
        <taxon>Actinomycetes</taxon>
        <taxon>Micrococcales</taxon>
        <taxon>Micrococcaceae</taxon>
        <taxon>Micrococcus</taxon>
    </lineage>
</organism>
<accession>A0A4Y8WXQ3</accession>
<name>A0A4Y8WXQ3_9MICC</name>
<dbReference type="Pfam" id="PF04909">
    <property type="entry name" value="Amidohydro_2"/>
    <property type="match status" value="1"/>
</dbReference>
<dbReference type="SUPFAM" id="SSF51556">
    <property type="entry name" value="Metallo-dependent hydrolases"/>
    <property type="match status" value="1"/>
</dbReference>
<dbReference type="EMBL" id="JACHMC010000001">
    <property type="protein sequence ID" value="MBB4883863.1"/>
    <property type="molecule type" value="Genomic_DNA"/>
</dbReference>
<evidence type="ECO:0000313" key="2">
    <source>
        <dbReference type="EMBL" id="MBB4883863.1"/>
    </source>
</evidence>
<gene>
    <name evidence="2" type="ORF">BJ976_002214</name>
</gene>
<proteinExistence type="predicted"/>
<dbReference type="PANTHER" id="PTHR35563:SF2">
    <property type="entry name" value="BARREL METAL-DEPENDENT HYDROLASE, PUTATIVE (AFU_ORTHOLOGUE AFUA_1G16240)-RELATED"/>
    <property type="match status" value="1"/>
</dbReference>
<comment type="caution">
    <text evidence="2">The sequence shown here is derived from an EMBL/GenBank/DDBJ whole genome shotgun (WGS) entry which is preliminary data.</text>
</comment>
<evidence type="ECO:0000259" key="1">
    <source>
        <dbReference type="Pfam" id="PF04909"/>
    </source>
</evidence>
<dbReference type="InterPro" id="IPR006680">
    <property type="entry name" value="Amidohydro-rel"/>
</dbReference>
<keyword evidence="2" id="KW-0378">Hydrolase</keyword>
<keyword evidence="3" id="KW-1185">Reference proteome</keyword>
<evidence type="ECO:0000313" key="3">
    <source>
        <dbReference type="Proteomes" id="UP000560081"/>
    </source>
</evidence>
<feature type="domain" description="Amidohydrolase-related" evidence="1">
    <location>
        <begin position="15"/>
        <end position="261"/>
    </location>
</feature>
<dbReference type="AlphaFoldDB" id="A0A4Y8WXQ3"/>
<dbReference type="InterPro" id="IPR052358">
    <property type="entry name" value="Aro_Compnd_Degr_Hydrolases"/>
</dbReference>
<dbReference type="Gene3D" id="3.20.20.140">
    <property type="entry name" value="Metal-dependent hydrolases"/>
    <property type="match status" value="1"/>
</dbReference>